<dbReference type="EMBL" id="JBFAUK010000017">
    <property type="protein sequence ID" value="MEV5508895.1"/>
    <property type="molecule type" value="Genomic_DNA"/>
</dbReference>
<feature type="transmembrane region" description="Helical" evidence="1">
    <location>
        <begin position="39"/>
        <end position="60"/>
    </location>
</feature>
<dbReference type="Pfam" id="PF00756">
    <property type="entry name" value="Esterase"/>
    <property type="match status" value="1"/>
</dbReference>
<reference evidence="2 3" key="1">
    <citation type="submission" date="2024-06" db="EMBL/GenBank/DDBJ databases">
        <title>The Natural Products Discovery Center: Release of the First 8490 Sequenced Strains for Exploring Actinobacteria Biosynthetic Diversity.</title>
        <authorList>
            <person name="Kalkreuter E."/>
            <person name="Kautsar S.A."/>
            <person name="Yang D."/>
            <person name="Bader C.D."/>
            <person name="Teijaro C.N."/>
            <person name="Fluegel L."/>
            <person name="Davis C.M."/>
            <person name="Simpson J.R."/>
            <person name="Lauterbach L."/>
            <person name="Steele A.D."/>
            <person name="Gui C."/>
            <person name="Meng S."/>
            <person name="Li G."/>
            <person name="Viehrig K."/>
            <person name="Ye F."/>
            <person name="Su P."/>
            <person name="Kiefer A.F."/>
            <person name="Nichols A."/>
            <person name="Cepeda A.J."/>
            <person name="Yan W."/>
            <person name="Fan B."/>
            <person name="Jiang Y."/>
            <person name="Adhikari A."/>
            <person name="Zheng C.-J."/>
            <person name="Schuster L."/>
            <person name="Cowan T.M."/>
            <person name="Smanski M.J."/>
            <person name="Chevrette M.G."/>
            <person name="De Carvalho L.P.S."/>
            <person name="Shen B."/>
        </authorList>
    </citation>
    <scope>NUCLEOTIDE SEQUENCE [LARGE SCALE GENOMIC DNA]</scope>
    <source>
        <strain evidence="2 3">NPDC052347</strain>
    </source>
</reference>
<keyword evidence="1" id="KW-0812">Transmembrane</keyword>
<feature type="transmembrane region" description="Helical" evidence="1">
    <location>
        <begin position="7"/>
        <end position="27"/>
    </location>
</feature>
<accession>A0ABV3K168</accession>
<dbReference type="InterPro" id="IPR029058">
    <property type="entry name" value="AB_hydrolase_fold"/>
</dbReference>
<dbReference type="InterPro" id="IPR050583">
    <property type="entry name" value="Mycobacterial_A85_antigen"/>
</dbReference>
<name>A0ABV3K168_STRON</name>
<dbReference type="InterPro" id="IPR000801">
    <property type="entry name" value="Esterase-like"/>
</dbReference>
<dbReference type="PANTHER" id="PTHR48098">
    <property type="entry name" value="ENTEROCHELIN ESTERASE-RELATED"/>
    <property type="match status" value="1"/>
</dbReference>
<protein>
    <submittedName>
        <fullName evidence="2">Alpha/beta hydrolase-fold protein</fullName>
    </submittedName>
</protein>
<keyword evidence="2" id="KW-0378">Hydrolase</keyword>
<gene>
    <name evidence="2" type="ORF">AB0L16_21030</name>
</gene>
<proteinExistence type="predicted"/>
<dbReference type="Gene3D" id="3.40.50.1820">
    <property type="entry name" value="alpha/beta hydrolase"/>
    <property type="match status" value="1"/>
</dbReference>
<organism evidence="2 3">
    <name type="scientific">Streptomyces orinoci</name>
    <name type="common">Streptoverticillium orinoci</name>
    <dbReference type="NCBI Taxonomy" id="67339"/>
    <lineage>
        <taxon>Bacteria</taxon>
        <taxon>Bacillati</taxon>
        <taxon>Actinomycetota</taxon>
        <taxon>Actinomycetes</taxon>
        <taxon>Kitasatosporales</taxon>
        <taxon>Streptomycetaceae</taxon>
        <taxon>Streptomyces</taxon>
    </lineage>
</organism>
<evidence type="ECO:0000313" key="2">
    <source>
        <dbReference type="EMBL" id="MEV5508895.1"/>
    </source>
</evidence>
<comment type="caution">
    <text evidence="2">The sequence shown here is derived from an EMBL/GenBank/DDBJ whole genome shotgun (WGS) entry which is preliminary data.</text>
</comment>
<evidence type="ECO:0000313" key="3">
    <source>
        <dbReference type="Proteomes" id="UP001552594"/>
    </source>
</evidence>
<keyword evidence="1" id="KW-1133">Transmembrane helix</keyword>
<dbReference type="PANTHER" id="PTHR48098:SF1">
    <property type="entry name" value="DIACYLGLYCEROL ACYLTRANSFERASE_MYCOLYLTRANSFERASE AG85A"/>
    <property type="match status" value="1"/>
</dbReference>
<keyword evidence="3" id="KW-1185">Reference proteome</keyword>
<sequence length="398" mass="43388">MGLTSRSLVYTVGFAAVLCVALMVWVWPRLAKRNLLSVLGRLGAILLTQLMIITTVLLAVNSSLGFFGTWNQLLGRVDKAPVNVYEQVPANGPAAMVNESKNGLVQPTGDEGLSHVGGIPRGPEAKTGRVDSVRIVGRRSQAVNPAYVYLPPQYFQPQYQRARFPVMVVISGYPGGRKSVAQHLKVPETAAKLLADNKMQPTIVVMLSPTIAQPRDTECVDVPGGPQAETFFTKDLPEALRSAYRVGHDATAWGVLGYSSGGTCSLELAMRAPEVYPAAAALSGDYKLDNDIATGNLFGSGEQGKQNKREHDLMWRLQNKPAPRVSVLVTSSRHGEKNFDATQKFLKAVKDPMKAATIILPEGSHHFSTWRREIAPVMTWMSQQLTFPQDAQDAPKKK</sequence>
<dbReference type="Proteomes" id="UP001552594">
    <property type="component" value="Unassembled WGS sequence"/>
</dbReference>
<dbReference type="RefSeq" id="WP_109282161.1">
    <property type="nucleotide sequence ID" value="NZ_JBFAUK010000017.1"/>
</dbReference>
<dbReference type="GO" id="GO:0016787">
    <property type="term" value="F:hydrolase activity"/>
    <property type="evidence" value="ECO:0007669"/>
    <property type="project" value="UniProtKB-KW"/>
</dbReference>
<keyword evidence="1" id="KW-0472">Membrane</keyword>
<evidence type="ECO:0000256" key="1">
    <source>
        <dbReference type="SAM" id="Phobius"/>
    </source>
</evidence>
<dbReference type="SUPFAM" id="SSF53474">
    <property type="entry name" value="alpha/beta-Hydrolases"/>
    <property type="match status" value="1"/>
</dbReference>